<organism evidence="2 3">
    <name type="scientific">Enterocloster asparagiformis</name>
    <dbReference type="NCBI Taxonomy" id="333367"/>
    <lineage>
        <taxon>Bacteria</taxon>
        <taxon>Bacillati</taxon>
        <taxon>Bacillota</taxon>
        <taxon>Clostridia</taxon>
        <taxon>Lachnospirales</taxon>
        <taxon>Lachnospiraceae</taxon>
        <taxon>Enterocloster</taxon>
    </lineage>
</organism>
<protein>
    <recommendedName>
        <fullName evidence="4">SEC-C motif-containing protein</fullName>
    </recommendedName>
</protein>
<dbReference type="InterPro" id="IPR004027">
    <property type="entry name" value="SEC_C_motif"/>
</dbReference>
<keyword evidence="1" id="KW-1133">Transmembrane helix</keyword>
<dbReference type="EMBL" id="QSBM01000010">
    <property type="protein sequence ID" value="RGX28669.1"/>
    <property type="molecule type" value="Genomic_DNA"/>
</dbReference>
<dbReference type="SUPFAM" id="SSF103642">
    <property type="entry name" value="Sec-C motif"/>
    <property type="match status" value="1"/>
</dbReference>
<dbReference type="RefSeq" id="WP_007705585.1">
    <property type="nucleotide sequence ID" value="NZ_BAABXR010000003.1"/>
</dbReference>
<evidence type="ECO:0000313" key="3">
    <source>
        <dbReference type="Proteomes" id="UP000283880"/>
    </source>
</evidence>
<feature type="transmembrane region" description="Helical" evidence="1">
    <location>
        <begin position="140"/>
        <end position="157"/>
    </location>
</feature>
<gene>
    <name evidence="2" type="ORF">DWV29_13710</name>
</gene>
<dbReference type="Pfam" id="PF02810">
    <property type="entry name" value="SEC-C"/>
    <property type="match status" value="1"/>
</dbReference>
<sequence length="361" mass="41333">MKDYKGTKWNEIDVADYGNLIALLRQYKLKVLRHLARTHGMPGYSQLGKDQLAMALARYILQPQIMKRYFSCADDQEIKVYEQLAAQAGTPCSLTEKGSDYLYMGGYCMETTGGQLMVPAAVAKAYEHINTEKFHKRRRLVYRVWSYMNAAIYLYGICRPEQITALYNLHESDVLPEPELHGIFRELEPVRGRFIYQNGWFADTSLVESGAYRDVLCDQKGIRAFVPDREMIREIGEMGLCEPDRQLMPMINFFLRNFQVGREAAAKDAFEIHHMIRFGADGLDVSNRMAELGMILDSDEKASDFEQTMDRVWNDTRQIGLNGHTRAEVEAMEAQQDPDRPCPCGSGKRYRQCCGRGKGRG</sequence>
<comment type="caution">
    <text evidence="2">The sequence shown here is derived from an EMBL/GenBank/DDBJ whole genome shotgun (WGS) entry which is preliminary data.</text>
</comment>
<dbReference type="Proteomes" id="UP000283880">
    <property type="component" value="Unassembled WGS sequence"/>
</dbReference>
<reference evidence="2 3" key="1">
    <citation type="submission" date="2018-08" db="EMBL/GenBank/DDBJ databases">
        <title>A genome reference for cultivated species of the human gut microbiota.</title>
        <authorList>
            <person name="Zou Y."/>
            <person name="Xue W."/>
            <person name="Luo G."/>
        </authorList>
    </citation>
    <scope>NUCLEOTIDE SEQUENCE [LARGE SCALE GENOMIC DNA]</scope>
    <source>
        <strain evidence="2 3">AF04-15</strain>
    </source>
</reference>
<proteinExistence type="predicted"/>
<dbReference type="Gene3D" id="3.10.450.50">
    <property type="match status" value="1"/>
</dbReference>
<dbReference type="AlphaFoldDB" id="A0A413FE12"/>
<keyword evidence="1" id="KW-0812">Transmembrane</keyword>
<evidence type="ECO:0000313" key="2">
    <source>
        <dbReference type="EMBL" id="RGX28669.1"/>
    </source>
</evidence>
<dbReference type="OrthoDB" id="9801392at2"/>
<keyword evidence="1" id="KW-0472">Membrane</keyword>
<accession>A0A413FE12</accession>
<evidence type="ECO:0000256" key="1">
    <source>
        <dbReference type="SAM" id="Phobius"/>
    </source>
</evidence>
<name>A0A413FE12_9FIRM</name>
<evidence type="ECO:0008006" key="4">
    <source>
        <dbReference type="Google" id="ProtNLM"/>
    </source>
</evidence>